<comment type="caution">
    <text evidence="1">The sequence shown here is derived from an EMBL/GenBank/DDBJ whole genome shotgun (WGS) entry which is preliminary data.</text>
</comment>
<accession>A0A830HRE8</accession>
<gene>
    <name evidence="1" type="ORF">PPROV_000880900</name>
</gene>
<evidence type="ECO:0000313" key="2">
    <source>
        <dbReference type="Proteomes" id="UP000660262"/>
    </source>
</evidence>
<reference evidence="1" key="1">
    <citation type="submission" date="2020-10" db="EMBL/GenBank/DDBJ databases">
        <title>Unveiling of a novel bifunctional photoreceptor, Dualchrome1, isolated from a cosmopolitan green alga.</title>
        <authorList>
            <person name="Suzuki S."/>
            <person name="Kawachi M."/>
        </authorList>
    </citation>
    <scope>NUCLEOTIDE SEQUENCE</scope>
    <source>
        <strain evidence="1">NIES 2893</strain>
    </source>
</reference>
<dbReference type="AlphaFoldDB" id="A0A830HRE8"/>
<dbReference type="EMBL" id="BNJQ01000027">
    <property type="protein sequence ID" value="GHP10076.1"/>
    <property type="molecule type" value="Genomic_DNA"/>
</dbReference>
<name>A0A830HRE8_9CHLO</name>
<organism evidence="1 2">
    <name type="scientific">Pycnococcus provasolii</name>
    <dbReference type="NCBI Taxonomy" id="41880"/>
    <lineage>
        <taxon>Eukaryota</taxon>
        <taxon>Viridiplantae</taxon>
        <taxon>Chlorophyta</taxon>
        <taxon>Pseudoscourfieldiophyceae</taxon>
        <taxon>Pseudoscourfieldiales</taxon>
        <taxon>Pycnococcaceae</taxon>
        <taxon>Pycnococcus</taxon>
    </lineage>
</organism>
<keyword evidence="2" id="KW-1185">Reference proteome</keyword>
<sequence length="112" mass="13342">MKDPTSRRRLAYAYRRNNGNHSHSHSHNARYNNNFNNARAGNNNVLYQLACWFYISELKRYLAFRIRRERRRIMNANVEATRPFRRPGPCLPHYKLGIPNVDSTNLEQMSYA</sequence>
<protein>
    <submittedName>
        <fullName evidence="1">Uncharacterized protein</fullName>
    </submittedName>
</protein>
<evidence type="ECO:0000313" key="1">
    <source>
        <dbReference type="EMBL" id="GHP10076.1"/>
    </source>
</evidence>
<dbReference type="Proteomes" id="UP000660262">
    <property type="component" value="Unassembled WGS sequence"/>
</dbReference>
<proteinExistence type="predicted"/>